<gene>
    <name evidence="1" type="ORF">GCM10025778_02860</name>
</gene>
<comment type="caution">
    <text evidence="1">The sequence shown here is derived from an EMBL/GenBank/DDBJ whole genome shotgun (WGS) entry which is preliminary data.</text>
</comment>
<keyword evidence="2" id="KW-1185">Reference proteome</keyword>
<reference evidence="2" key="1">
    <citation type="journal article" date="2019" name="Int. J. Syst. Evol. Microbiol.">
        <title>The Global Catalogue of Microorganisms (GCM) 10K type strain sequencing project: providing services to taxonomists for standard genome sequencing and annotation.</title>
        <authorList>
            <consortium name="The Broad Institute Genomics Platform"/>
            <consortium name="The Broad Institute Genome Sequencing Center for Infectious Disease"/>
            <person name="Wu L."/>
            <person name="Ma J."/>
        </authorList>
    </citation>
    <scope>NUCLEOTIDE SEQUENCE [LARGE SCALE GENOMIC DNA]</scope>
    <source>
        <strain evidence="2">JCM 18952</strain>
    </source>
</reference>
<dbReference type="InterPro" id="IPR036819">
    <property type="entry name" value="Subtilisin_inhibitor-like_sf"/>
</dbReference>
<dbReference type="PROSITE" id="PS51257">
    <property type="entry name" value="PROKAR_LIPOPROTEIN"/>
    <property type="match status" value="1"/>
</dbReference>
<dbReference type="EMBL" id="BAABLK010000006">
    <property type="protein sequence ID" value="GAA5225756.1"/>
    <property type="molecule type" value="Genomic_DNA"/>
</dbReference>
<dbReference type="SUPFAM" id="SSF55399">
    <property type="entry name" value="Subtilisin inhibitor"/>
    <property type="match status" value="1"/>
</dbReference>
<accession>A0ABP9TGQ8</accession>
<sequence>MRASTHSIIPALLLGATMVLTGCAGGGSMEPSASASSDGAPSADLQVSILADGTSESDHYSLQCNGAQALETSVHPNAGEACALVEKEPQVLAQSKPDPTIACTLQSGGPAVARVSGTLHGKAVERSFDLVNGCAIAQWQSASALLDIQPGLQ</sequence>
<evidence type="ECO:0000313" key="1">
    <source>
        <dbReference type="EMBL" id="GAA5225756.1"/>
    </source>
</evidence>
<organism evidence="1 2">
    <name type="scientific">Paeniglutamicibacter antarcticus</name>
    <dbReference type="NCBI Taxonomy" id="494023"/>
    <lineage>
        <taxon>Bacteria</taxon>
        <taxon>Bacillati</taxon>
        <taxon>Actinomycetota</taxon>
        <taxon>Actinomycetes</taxon>
        <taxon>Micrococcales</taxon>
        <taxon>Micrococcaceae</taxon>
        <taxon>Paeniglutamicibacter</taxon>
    </lineage>
</organism>
<name>A0ABP9TGQ8_9MICC</name>
<dbReference type="RefSeq" id="WP_210102108.1">
    <property type="nucleotide sequence ID" value="NZ_BAABLK010000006.1"/>
</dbReference>
<proteinExistence type="predicted"/>
<dbReference type="Gene3D" id="3.30.350.10">
    <property type="entry name" value="Subtilisin inhibitor-like"/>
    <property type="match status" value="1"/>
</dbReference>
<evidence type="ECO:0008006" key="3">
    <source>
        <dbReference type="Google" id="ProtNLM"/>
    </source>
</evidence>
<evidence type="ECO:0000313" key="2">
    <source>
        <dbReference type="Proteomes" id="UP001501257"/>
    </source>
</evidence>
<dbReference type="Proteomes" id="UP001501257">
    <property type="component" value="Unassembled WGS sequence"/>
</dbReference>
<protein>
    <recommendedName>
        <fullName evidence="3">Subtilisin inhibitor-like</fullName>
    </recommendedName>
</protein>